<feature type="transmembrane region" description="Helical" evidence="7">
    <location>
        <begin position="6"/>
        <end position="26"/>
    </location>
</feature>
<keyword evidence="5 7" id="KW-1133">Transmembrane helix</keyword>
<evidence type="ECO:0000256" key="6">
    <source>
        <dbReference type="ARBA" id="ARBA00023136"/>
    </source>
</evidence>
<comment type="pathway">
    <text evidence="7">Cell wall biogenesis; peptidoglycan biosynthesis.</text>
</comment>
<evidence type="ECO:0000256" key="2">
    <source>
        <dbReference type="ARBA" id="ARBA00005583"/>
    </source>
</evidence>
<keyword evidence="7" id="KW-0133">Cell shape</keyword>
<feature type="transmembrane region" description="Helical" evidence="7">
    <location>
        <begin position="56"/>
        <end position="76"/>
    </location>
</feature>
<dbReference type="PROSITE" id="PS01348">
    <property type="entry name" value="MRAY_2"/>
    <property type="match status" value="1"/>
</dbReference>
<dbReference type="InterPro" id="IPR003524">
    <property type="entry name" value="PNAcMuramoyl-5peptid_Trfase"/>
</dbReference>
<name>A0ABW1T4D0_9ACTN</name>
<keyword evidence="7" id="KW-0573">Peptidoglycan synthesis</keyword>
<keyword evidence="3 7" id="KW-0808">Transferase</keyword>
<comment type="cofactor">
    <cofactor evidence="7">
        <name>Mg(2+)</name>
        <dbReference type="ChEBI" id="CHEBI:18420"/>
    </cofactor>
</comment>
<feature type="transmembrane region" description="Helical" evidence="7">
    <location>
        <begin position="120"/>
        <end position="138"/>
    </location>
</feature>
<feature type="transmembrane region" description="Helical" evidence="7">
    <location>
        <begin position="280"/>
        <end position="302"/>
    </location>
</feature>
<proteinExistence type="inferred from homology"/>
<protein>
    <recommendedName>
        <fullName evidence="7 8">Phospho-N-acetylmuramoyl-pentapeptide-transferase</fullName>
        <ecNumber evidence="7 8">2.7.8.13</ecNumber>
    </recommendedName>
    <alternativeName>
        <fullName evidence="7">UDP-MurNAc-pentapeptide phosphotransferase</fullName>
    </alternativeName>
</protein>
<comment type="function">
    <text evidence="7">Catalyzes the initial step of the lipid cycle reactions in the biosynthesis of the cell wall peptidoglycan: transfers peptidoglycan precursor phospho-MurNAc-pentapeptide from UDP-MurNAc-pentapeptide onto the lipid carrier undecaprenyl phosphate, yielding undecaprenyl-pyrophosphoryl-MurNAc-pentapeptide, known as lipid I.</text>
</comment>
<dbReference type="InterPro" id="IPR000715">
    <property type="entry name" value="Glycosyl_transferase_4"/>
</dbReference>
<comment type="catalytic activity">
    <reaction evidence="7">
        <text>UDP-N-acetyl-alpha-D-muramoyl-L-alanyl-gamma-D-glutamyl-meso-2,6-diaminopimeloyl-D-alanyl-D-alanine + di-trans,octa-cis-undecaprenyl phosphate = di-trans,octa-cis-undecaprenyl diphospho-N-acetyl-alpha-D-muramoyl-L-alanyl-D-glutamyl-meso-2,6-diaminopimeloyl-D-alanyl-D-alanine + UMP</text>
        <dbReference type="Rhea" id="RHEA:28386"/>
        <dbReference type="ChEBI" id="CHEBI:57865"/>
        <dbReference type="ChEBI" id="CHEBI:60392"/>
        <dbReference type="ChEBI" id="CHEBI:61386"/>
        <dbReference type="ChEBI" id="CHEBI:61387"/>
        <dbReference type="EC" id="2.7.8.13"/>
    </reaction>
</comment>
<reference evidence="10" key="1">
    <citation type="journal article" date="2019" name="Int. J. Syst. Evol. Microbiol.">
        <title>The Global Catalogue of Microorganisms (GCM) 10K type strain sequencing project: providing services to taxonomists for standard genome sequencing and annotation.</title>
        <authorList>
            <consortium name="The Broad Institute Genomics Platform"/>
            <consortium name="The Broad Institute Genome Sequencing Center for Infectious Disease"/>
            <person name="Wu L."/>
            <person name="Ma J."/>
        </authorList>
    </citation>
    <scope>NUCLEOTIDE SEQUENCE [LARGE SCALE GENOMIC DNA]</scope>
    <source>
        <strain evidence="10">CGMCC 4.7317</strain>
    </source>
</reference>
<comment type="caution">
    <text evidence="9">The sequence shown here is derived from an EMBL/GenBank/DDBJ whole genome shotgun (WGS) entry which is preliminary data.</text>
</comment>
<evidence type="ECO:0000313" key="10">
    <source>
        <dbReference type="Proteomes" id="UP001596138"/>
    </source>
</evidence>
<keyword evidence="4 7" id="KW-0812">Transmembrane</keyword>
<dbReference type="Proteomes" id="UP001596138">
    <property type="component" value="Unassembled WGS sequence"/>
</dbReference>
<keyword evidence="7" id="KW-0460">Magnesium</keyword>
<dbReference type="Pfam" id="PF10555">
    <property type="entry name" value="MraY_sig1"/>
    <property type="match status" value="1"/>
</dbReference>
<feature type="transmembrane region" description="Helical" evidence="7">
    <location>
        <begin position="158"/>
        <end position="177"/>
    </location>
</feature>
<dbReference type="GO" id="GO:0016740">
    <property type="term" value="F:transferase activity"/>
    <property type="evidence" value="ECO:0007669"/>
    <property type="project" value="UniProtKB-KW"/>
</dbReference>
<dbReference type="EC" id="2.7.8.13" evidence="7 8"/>
<evidence type="ECO:0000256" key="5">
    <source>
        <dbReference type="ARBA" id="ARBA00022989"/>
    </source>
</evidence>
<feature type="transmembrane region" description="Helical" evidence="7">
    <location>
        <begin position="230"/>
        <end position="247"/>
    </location>
</feature>
<evidence type="ECO:0000256" key="1">
    <source>
        <dbReference type="ARBA" id="ARBA00004141"/>
    </source>
</evidence>
<keyword evidence="7" id="KW-1003">Cell membrane</keyword>
<feature type="transmembrane region" description="Helical" evidence="7">
    <location>
        <begin position="189"/>
        <end position="210"/>
    </location>
</feature>
<dbReference type="NCBIfam" id="TIGR00445">
    <property type="entry name" value="mraY"/>
    <property type="match status" value="1"/>
</dbReference>
<keyword evidence="7" id="KW-0961">Cell wall biogenesis/degradation</keyword>
<evidence type="ECO:0000256" key="7">
    <source>
        <dbReference type="HAMAP-Rule" id="MF_00038"/>
    </source>
</evidence>
<accession>A0ABW1T4D0</accession>
<dbReference type="PROSITE" id="PS01347">
    <property type="entry name" value="MRAY_1"/>
    <property type="match status" value="1"/>
</dbReference>
<keyword evidence="7" id="KW-0479">Metal-binding</keyword>
<dbReference type="EMBL" id="JBHSTI010000008">
    <property type="protein sequence ID" value="MFC6238717.1"/>
    <property type="molecule type" value="Genomic_DNA"/>
</dbReference>
<dbReference type="CDD" id="cd06852">
    <property type="entry name" value="GT_MraY"/>
    <property type="match status" value="1"/>
</dbReference>
<evidence type="ECO:0000256" key="8">
    <source>
        <dbReference type="NCBIfam" id="TIGR00445"/>
    </source>
</evidence>
<keyword evidence="6 7" id="KW-0472">Membrane</keyword>
<evidence type="ECO:0000313" key="9">
    <source>
        <dbReference type="EMBL" id="MFC6238717.1"/>
    </source>
</evidence>
<gene>
    <name evidence="7 9" type="primary">mraY</name>
    <name evidence="9" type="ORF">ACFQGU_12585</name>
</gene>
<evidence type="ECO:0000256" key="3">
    <source>
        <dbReference type="ARBA" id="ARBA00022679"/>
    </source>
</evidence>
<comment type="subcellular location">
    <subcellularLocation>
        <location evidence="7">Cell membrane</location>
        <topology evidence="7">Multi-pass membrane protein</topology>
    </subcellularLocation>
    <subcellularLocation>
        <location evidence="1">Membrane</location>
        <topology evidence="1">Multi-pass membrane protein</topology>
    </subcellularLocation>
</comment>
<dbReference type="PANTHER" id="PTHR22926:SF5">
    <property type="entry name" value="PHOSPHO-N-ACETYLMURAMOYL-PENTAPEPTIDE-TRANSFERASE HOMOLOG"/>
    <property type="match status" value="1"/>
</dbReference>
<dbReference type="InterPro" id="IPR018480">
    <property type="entry name" value="PNAcMuramoyl-5peptid_Trfase_CS"/>
</dbReference>
<feature type="transmembrane region" description="Helical" evidence="7">
    <location>
        <begin position="329"/>
        <end position="350"/>
    </location>
</feature>
<keyword evidence="7" id="KW-0131">Cell cycle</keyword>
<evidence type="ECO:0000256" key="4">
    <source>
        <dbReference type="ARBA" id="ARBA00022692"/>
    </source>
</evidence>
<comment type="similarity">
    <text evidence="2 7">Belongs to the glycosyltransferase 4 family. MraY subfamily.</text>
</comment>
<feature type="transmembrane region" description="Helical" evidence="7">
    <location>
        <begin position="82"/>
        <end position="100"/>
    </location>
</feature>
<keyword evidence="10" id="KW-1185">Reference proteome</keyword>
<sequence length="355" mass="38295">MRLVLIAAGLGLFVSLLGTPLLIKFLRRHHLAQAIRVSTAGEPYPEHEGKRGTPSMGGLIILAGLLVGYLGAHVVAWRPPSWSGVLALFLTVGLGCVGIADDYLKIFKQRSTGVRARTKLLGQATVAIIFAFLSLQFPDADGRTPASRAVSLFRDTSLVLPTALFIVWIWFLVTATTNAVNLTDGLDGLAAGASVMTLGAYTLLSVWQYGQNCQFGEFARCYDVRDPLDLAVFAAAAAGACFGFLWWNTAPAGIFMGDTGSLALGGAIAALAILSRTELLLPMLAGLFLIVVLSVIGQVGSYKLTGRRMFRMAPLHHHFEMLGWAEIQIVVRFWIVQGLFVALGLGIFYAEWVRQ</sequence>
<dbReference type="Pfam" id="PF00953">
    <property type="entry name" value="Glycos_transf_4"/>
    <property type="match status" value="1"/>
</dbReference>
<organism evidence="9 10">
    <name type="scientific">Longivirga aurantiaca</name>
    <dbReference type="NCBI Taxonomy" id="1837743"/>
    <lineage>
        <taxon>Bacteria</taxon>
        <taxon>Bacillati</taxon>
        <taxon>Actinomycetota</taxon>
        <taxon>Actinomycetes</taxon>
        <taxon>Sporichthyales</taxon>
        <taxon>Sporichthyaceae</taxon>
        <taxon>Longivirga</taxon>
    </lineage>
</organism>
<keyword evidence="7" id="KW-0132">Cell division</keyword>
<dbReference type="HAMAP" id="MF_00038">
    <property type="entry name" value="MraY"/>
    <property type="match status" value="1"/>
</dbReference>
<feature type="transmembrane region" description="Helical" evidence="7">
    <location>
        <begin position="254"/>
        <end position="274"/>
    </location>
</feature>
<dbReference type="PANTHER" id="PTHR22926">
    <property type="entry name" value="PHOSPHO-N-ACETYLMURAMOYL-PENTAPEPTIDE-TRANSFERASE"/>
    <property type="match status" value="1"/>
</dbReference>
<dbReference type="RefSeq" id="WP_386767169.1">
    <property type="nucleotide sequence ID" value="NZ_JBHSTI010000008.1"/>
</dbReference>